<comment type="caution">
    <text evidence="1">The sequence shown here is derived from an EMBL/GenBank/DDBJ whole genome shotgun (WGS) entry which is preliminary data.</text>
</comment>
<gene>
    <name evidence="1" type="ORF">LCGC14_3160790</name>
</gene>
<accession>A0A0F8XY39</accession>
<sequence>MAYKYFQWNSAIDAAIRVIKDQTDSFCCNQQMLKVVEKLEDQKIGDKPNDIPRAFPCG</sequence>
<name>A0A0F8XY39_9ZZZZ</name>
<proteinExistence type="predicted"/>
<dbReference type="AlphaFoldDB" id="A0A0F8XY39"/>
<dbReference type="EMBL" id="LAZR01069858">
    <property type="protein sequence ID" value="KKK46884.1"/>
    <property type="molecule type" value="Genomic_DNA"/>
</dbReference>
<reference evidence="1" key="1">
    <citation type="journal article" date="2015" name="Nature">
        <title>Complex archaea that bridge the gap between prokaryotes and eukaryotes.</title>
        <authorList>
            <person name="Spang A."/>
            <person name="Saw J.H."/>
            <person name="Jorgensen S.L."/>
            <person name="Zaremba-Niedzwiedzka K."/>
            <person name="Martijn J."/>
            <person name="Lind A.E."/>
            <person name="van Eijk R."/>
            <person name="Schleper C."/>
            <person name="Guy L."/>
            <person name="Ettema T.J."/>
        </authorList>
    </citation>
    <scope>NUCLEOTIDE SEQUENCE</scope>
</reference>
<protein>
    <submittedName>
        <fullName evidence="1">Uncharacterized protein</fullName>
    </submittedName>
</protein>
<evidence type="ECO:0000313" key="1">
    <source>
        <dbReference type="EMBL" id="KKK46884.1"/>
    </source>
</evidence>
<organism evidence="1">
    <name type="scientific">marine sediment metagenome</name>
    <dbReference type="NCBI Taxonomy" id="412755"/>
    <lineage>
        <taxon>unclassified sequences</taxon>
        <taxon>metagenomes</taxon>
        <taxon>ecological metagenomes</taxon>
    </lineage>
</organism>